<evidence type="ECO:0000256" key="5">
    <source>
        <dbReference type="HAMAP-Rule" id="MF_01201"/>
    </source>
</evidence>
<dbReference type="InterPro" id="IPR011079">
    <property type="entry name" value="Ala_racemase_C"/>
</dbReference>
<dbReference type="SUPFAM" id="SSF51419">
    <property type="entry name" value="PLP-binding barrel"/>
    <property type="match status" value="1"/>
</dbReference>
<dbReference type="SMART" id="SM01005">
    <property type="entry name" value="Ala_racemase_C"/>
    <property type="match status" value="1"/>
</dbReference>
<comment type="caution">
    <text evidence="9">The sequence shown here is derived from an EMBL/GenBank/DDBJ whole genome shotgun (WGS) entry which is preliminary data.</text>
</comment>
<feature type="binding site" evidence="5 7">
    <location>
        <position position="133"/>
    </location>
    <ligand>
        <name>substrate</name>
    </ligand>
</feature>
<keyword evidence="4 5" id="KW-0413">Isomerase</keyword>
<comment type="similarity">
    <text evidence="5">Belongs to the alanine racemase family.</text>
</comment>
<dbReference type="InterPro" id="IPR000821">
    <property type="entry name" value="Ala_racemase"/>
</dbReference>
<gene>
    <name evidence="9" type="primary">alr</name>
    <name evidence="9" type="ORF">CJ305_00270</name>
</gene>
<sequence>MSHTVLEIDLNALAHNYNYLRSKLRPGVKMLAVVKAYAYGSESVAVAKKLEELGVDYFAVAYASEGIRLREAGIETPILVLHPQIESFASIIEHCLEPSMYSFRVLKAFIELAEAQNLKGYPVHIKFNTGLNRLGFKDVNEAEILQYLKETEAIKVKSLFSHLVASEDLNEKRFTLQQIEDFKSHATHMTQGLGYKPWLHQSNTSAIINYPDAQFDMVRSGIGLYGYGNTPEEDLQLKPVATLKTIISQIHEIAVGETVGYNRAHTAARKERTATLPLGHADGISRAYGKGRGYVMINGKKAPIIGNVCMDMIMVNVTKIDCEEGDEVLIFGKGASAVALSARIKSIPYELITAVSQRVARKIVDQPTKES</sequence>
<feature type="active site" description="Proton acceptor; specific for D-alanine" evidence="5">
    <location>
        <position position="35"/>
    </location>
</feature>
<dbReference type="NCBIfam" id="TIGR00492">
    <property type="entry name" value="alr"/>
    <property type="match status" value="1"/>
</dbReference>
<dbReference type="AlphaFoldDB" id="A0A2G1VVS5"/>
<dbReference type="InterPro" id="IPR029066">
    <property type="entry name" value="PLP-binding_barrel"/>
</dbReference>
<dbReference type="Gene3D" id="3.20.20.10">
    <property type="entry name" value="Alanine racemase"/>
    <property type="match status" value="1"/>
</dbReference>
<dbReference type="OrthoDB" id="9801978at2"/>
<dbReference type="GO" id="GO:0005829">
    <property type="term" value="C:cytosol"/>
    <property type="evidence" value="ECO:0007669"/>
    <property type="project" value="TreeGrafter"/>
</dbReference>
<proteinExistence type="inferred from homology"/>
<feature type="binding site" evidence="5 7">
    <location>
        <position position="310"/>
    </location>
    <ligand>
        <name>substrate</name>
    </ligand>
</feature>
<dbReference type="GO" id="GO:0030170">
    <property type="term" value="F:pyridoxal phosphate binding"/>
    <property type="evidence" value="ECO:0007669"/>
    <property type="project" value="UniProtKB-UniRule"/>
</dbReference>
<dbReference type="PANTHER" id="PTHR30511">
    <property type="entry name" value="ALANINE RACEMASE"/>
    <property type="match status" value="1"/>
</dbReference>
<feature type="active site" description="Proton acceptor; specific for L-alanine" evidence="5">
    <location>
        <position position="261"/>
    </location>
</feature>
<dbReference type="SUPFAM" id="SSF50621">
    <property type="entry name" value="Alanine racemase C-terminal domain-like"/>
    <property type="match status" value="1"/>
</dbReference>
<reference evidence="9 10" key="1">
    <citation type="submission" date="2017-08" db="EMBL/GenBank/DDBJ databases">
        <title>The whole genome shortgun sequences of strain Leeuwenhoekiella nanhaiensis G18 from the South China Sea.</title>
        <authorList>
            <person name="Liu Q."/>
        </authorList>
    </citation>
    <scope>NUCLEOTIDE SEQUENCE [LARGE SCALE GENOMIC DNA]</scope>
    <source>
        <strain evidence="9 10">G18</strain>
    </source>
</reference>
<evidence type="ECO:0000256" key="4">
    <source>
        <dbReference type="ARBA" id="ARBA00023235"/>
    </source>
</evidence>
<dbReference type="InterPro" id="IPR009006">
    <property type="entry name" value="Ala_racemase/Decarboxylase_C"/>
</dbReference>
<keyword evidence="3 5" id="KW-0663">Pyridoxal phosphate</keyword>
<dbReference type="Pfam" id="PF01168">
    <property type="entry name" value="Ala_racemase_N"/>
    <property type="match status" value="1"/>
</dbReference>
<name>A0A2G1VVS5_9FLAO</name>
<keyword evidence="10" id="KW-1185">Reference proteome</keyword>
<dbReference type="PRINTS" id="PR00992">
    <property type="entry name" value="ALARACEMASE"/>
</dbReference>
<dbReference type="InterPro" id="IPR001608">
    <property type="entry name" value="Ala_racemase_N"/>
</dbReference>
<comment type="catalytic activity">
    <reaction evidence="1 5">
        <text>L-alanine = D-alanine</text>
        <dbReference type="Rhea" id="RHEA:20249"/>
        <dbReference type="ChEBI" id="CHEBI:57416"/>
        <dbReference type="ChEBI" id="CHEBI:57972"/>
        <dbReference type="EC" id="5.1.1.1"/>
    </reaction>
</comment>
<dbReference type="Pfam" id="PF00842">
    <property type="entry name" value="Ala_racemase_C"/>
    <property type="match status" value="1"/>
</dbReference>
<dbReference type="PANTHER" id="PTHR30511:SF0">
    <property type="entry name" value="ALANINE RACEMASE, CATABOLIC-RELATED"/>
    <property type="match status" value="1"/>
</dbReference>
<dbReference type="EMBL" id="NQXA01000001">
    <property type="protein sequence ID" value="PHQ30700.1"/>
    <property type="molecule type" value="Genomic_DNA"/>
</dbReference>
<evidence type="ECO:0000256" key="3">
    <source>
        <dbReference type="ARBA" id="ARBA00022898"/>
    </source>
</evidence>
<feature type="domain" description="Alanine racemase C-terminal" evidence="8">
    <location>
        <begin position="240"/>
        <end position="364"/>
    </location>
</feature>
<dbReference type="HAMAP" id="MF_01201">
    <property type="entry name" value="Ala_racemase"/>
    <property type="match status" value="1"/>
</dbReference>
<dbReference type="FunFam" id="3.20.20.10:FF:000002">
    <property type="entry name" value="Alanine racemase"/>
    <property type="match status" value="1"/>
</dbReference>
<comment type="cofactor">
    <cofactor evidence="2 5 6">
        <name>pyridoxal 5'-phosphate</name>
        <dbReference type="ChEBI" id="CHEBI:597326"/>
    </cofactor>
</comment>
<dbReference type="CDD" id="cd00430">
    <property type="entry name" value="PLPDE_III_AR"/>
    <property type="match status" value="1"/>
</dbReference>
<accession>A0A2G1VVS5</accession>
<evidence type="ECO:0000313" key="10">
    <source>
        <dbReference type="Proteomes" id="UP000229433"/>
    </source>
</evidence>
<organism evidence="9 10">
    <name type="scientific">Leeuwenhoekiella nanhaiensis</name>
    <dbReference type="NCBI Taxonomy" id="1655491"/>
    <lineage>
        <taxon>Bacteria</taxon>
        <taxon>Pseudomonadati</taxon>
        <taxon>Bacteroidota</taxon>
        <taxon>Flavobacteriia</taxon>
        <taxon>Flavobacteriales</taxon>
        <taxon>Flavobacteriaceae</taxon>
        <taxon>Leeuwenhoekiella</taxon>
    </lineage>
</organism>
<dbReference type="UniPathway" id="UPA00042">
    <property type="reaction ID" value="UER00497"/>
</dbReference>
<dbReference type="GO" id="GO:0008784">
    <property type="term" value="F:alanine racemase activity"/>
    <property type="evidence" value="ECO:0007669"/>
    <property type="project" value="UniProtKB-UniRule"/>
</dbReference>
<evidence type="ECO:0000259" key="8">
    <source>
        <dbReference type="SMART" id="SM01005"/>
    </source>
</evidence>
<dbReference type="GO" id="GO:0030632">
    <property type="term" value="P:D-alanine biosynthetic process"/>
    <property type="evidence" value="ECO:0007669"/>
    <property type="project" value="UniProtKB-UniRule"/>
</dbReference>
<dbReference type="EC" id="5.1.1.1" evidence="5"/>
<evidence type="ECO:0000256" key="1">
    <source>
        <dbReference type="ARBA" id="ARBA00000316"/>
    </source>
</evidence>
<evidence type="ECO:0000256" key="2">
    <source>
        <dbReference type="ARBA" id="ARBA00001933"/>
    </source>
</evidence>
<evidence type="ECO:0000256" key="7">
    <source>
        <dbReference type="PIRSR" id="PIRSR600821-52"/>
    </source>
</evidence>
<dbReference type="Gene3D" id="2.40.37.10">
    <property type="entry name" value="Lyase, Ornithine Decarboxylase, Chain A, domain 1"/>
    <property type="match status" value="1"/>
</dbReference>
<feature type="modified residue" description="N6-(pyridoxal phosphate)lysine" evidence="5 6">
    <location>
        <position position="35"/>
    </location>
</feature>
<dbReference type="RefSeq" id="WP_099644241.1">
    <property type="nucleotide sequence ID" value="NZ_KZ319287.1"/>
</dbReference>
<protein>
    <recommendedName>
        <fullName evidence="5">Alanine racemase</fullName>
        <ecNumber evidence="5">5.1.1.1</ecNumber>
    </recommendedName>
</protein>
<comment type="pathway">
    <text evidence="5">Amino-acid biosynthesis; D-alanine biosynthesis; D-alanine from L-alanine: step 1/1.</text>
</comment>
<dbReference type="Proteomes" id="UP000229433">
    <property type="component" value="Unassembled WGS sequence"/>
</dbReference>
<evidence type="ECO:0000256" key="6">
    <source>
        <dbReference type="PIRSR" id="PIRSR600821-50"/>
    </source>
</evidence>
<comment type="function">
    <text evidence="5">Catalyzes the interconversion of L-alanine and D-alanine. May also act on other amino acids.</text>
</comment>
<evidence type="ECO:0000313" key="9">
    <source>
        <dbReference type="EMBL" id="PHQ30700.1"/>
    </source>
</evidence>